<dbReference type="OrthoDB" id="8191639at2759"/>
<dbReference type="GO" id="GO:0006364">
    <property type="term" value="P:rRNA processing"/>
    <property type="evidence" value="ECO:0007669"/>
    <property type="project" value="UniProtKB-KW"/>
</dbReference>
<feature type="compositionally biased region" description="Polar residues" evidence="10">
    <location>
        <begin position="1"/>
        <end position="11"/>
    </location>
</feature>
<keyword evidence="4" id="KW-0698">rRNA processing</keyword>
<dbReference type="Pfam" id="PF00929">
    <property type="entry name" value="RNase_T"/>
    <property type="match status" value="1"/>
</dbReference>
<evidence type="ECO:0000256" key="4">
    <source>
        <dbReference type="ARBA" id="ARBA00022552"/>
    </source>
</evidence>
<dbReference type="EMBL" id="ML996706">
    <property type="protein sequence ID" value="KAF2396610.1"/>
    <property type="molecule type" value="Genomic_DNA"/>
</dbReference>
<keyword evidence="13" id="KW-1185">Reference proteome</keyword>
<dbReference type="InterPro" id="IPR036397">
    <property type="entry name" value="RNaseH_sf"/>
</dbReference>
<dbReference type="InterPro" id="IPR013520">
    <property type="entry name" value="Ribonucl_H"/>
</dbReference>
<evidence type="ECO:0000313" key="12">
    <source>
        <dbReference type="EMBL" id="KAF2396610.1"/>
    </source>
</evidence>
<feature type="compositionally biased region" description="Basic residues" evidence="10">
    <location>
        <begin position="274"/>
        <end position="293"/>
    </location>
</feature>
<evidence type="ECO:0000256" key="6">
    <source>
        <dbReference type="ARBA" id="ARBA00022801"/>
    </source>
</evidence>
<keyword evidence="5" id="KW-0540">Nuclease</keyword>
<feature type="region of interest" description="Disordered" evidence="10">
    <location>
        <begin position="269"/>
        <end position="293"/>
    </location>
</feature>
<dbReference type="Proteomes" id="UP000799640">
    <property type="component" value="Unassembled WGS sequence"/>
</dbReference>
<dbReference type="GO" id="GO:0008408">
    <property type="term" value="F:3'-5' exonuclease activity"/>
    <property type="evidence" value="ECO:0007669"/>
    <property type="project" value="InterPro"/>
</dbReference>
<dbReference type="Gene3D" id="3.30.420.10">
    <property type="entry name" value="Ribonuclease H-like superfamily/Ribonuclease H"/>
    <property type="match status" value="1"/>
</dbReference>
<accession>A0A6G1HKS5</accession>
<evidence type="ECO:0000256" key="3">
    <source>
        <dbReference type="ARBA" id="ARBA00016937"/>
    </source>
</evidence>
<evidence type="ECO:0000313" key="13">
    <source>
        <dbReference type="Proteomes" id="UP000799640"/>
    </source>
</evidence>
<keyword evidence="8" id="KW-0539">Nucleus</keyword>
<dbReference type="CDD" id="cd06144">
    <property type="entry name" value="REX4_like"/>
    <property type="match status" value="1"/>
</dbReference>
<keyword evidence="7 12" id="KW-0269">Exonuclease</keyword>
<dbReference type="PANTHER" id="PTHR12801">
    <property type="entry name" value="RNA EXONUCLEASE REXO1 / RECO3 FAMILY MEMBER-RELATED"/>
    <property type="match status" value="1"/>
</dbReference>
<gene>
    <name evidence="12" type="ORF">EJ06DRAFT_533878</name>
</gene>
<protein>
    <recommendedName>
        <fullName evidence="3">RNA exonuclease 4</fullName>
    </recommendedName>
</protein>
<comment type="similarity">
    <text evidence="2">Belongs to the REXO4 family.</text>
</comment>
<evidence type="ECO:0000256" key="1">
    <source>
        <dbReference type="ARBA" id="ARBA00004123"/>
    </source>
</evidence>
<reference evidence="12" key="1">
    <citation type="journal article" date="2020" name="Stud. Mycol.">
        <title>101 Dothideomycetes genomes: a test case for predicting lifestyles and emergence of pathogens.</title>
        <authorList>
            <person name="Haridas S."/>
            <person name="Albert R."/>
            <person name="Binder M."/>
            <person name="Bloem J."/>
            <person name="Labutti K."/>
            <person name="Salamov A."/>
            <person name="Andreopoulos B."/>
            <person name="Baker S."/>
            <person name="Barry K."/>
            <person name="Bills G."/>
            <person name="Bluhm B."/>
            <person name="Cannon C."/>
            <person name="Castanera R."/>
            <person name="Culley D."/>
            <person name="Daum C."/>
            <person name="Ezra D."/>
            <person name="Gonzalez J."/>
            <person name="Henrissat B."/>
            <person name="Kuo A."/>
            <person name="Liang C."/>
            <person name="Lipzen A."/>
            <person name="Lutzoni F."/>
            <person name="Magnuson J."/>
            <person name="Mondo S."/>
            <person name="Nolan M."/>
            <person name="Ohm R."/>
            <person name="Pangilinan J."/>
            <person name="Park H.-J."/>
            <person name="Ramirez L."/>
            <person name="Alfaro M."/>
            <person name="Sun H."/>
            <person name="Tritt A."/>
            <person name="Yoshinaga Y."/>
            <person name="Zwiers L.-H."/>
            <person name="Turgeon B."/>
            <person name="Goodwin S."/>
            <person name="Spatafora J."/>
            <person name="Crous P."/>
            <person name="Grigoriev I."/>
        </authorList>
    </citation>
    <scope>NUCLEOTIDE SEQUENCE</scope>
    <source>
        <strain evidence="12">CBS 262.69</strain>
    </source>
</reference>
<dbReference type="GO" id="GO:0000027">
    <property type="term" value="P:ribosomal large subunit assembly"/>
    <property type="evidence" value="ECO:0007669"/>
    <property type="project" value="TreeGrafter"/>
</dbReference>
<dbReference type="FunFam" id="3.30.420.10:FF:000007">
    <property type="entry name" value="Interferon-stimulated exonuclease gene 20"/>
    <property type="match status" value="1"/>
</dbReference>
<dbReference type="InterPro" id="IPR012337">
    <property type="entry name" value="RNaseH-like_sf"/>
</dbReference>
<evidence type="ECO:0000256" key="5">
    <source>
        <dbReference type="ARBA" id="ARBA00022722"/>
    </source>
</evidence>
<dbReference type="SMART" id="SM00479">
    <property type="entry name" value="EXOIII"/>
    <property type="match status" value="1"/>
</dbReference>
<dbReference type="GO" id="GO:0005634">
    <property type="term" value="C:nucleus"/>
    <property type="evidence" value="ECO:0007669"/>
    <property type="project" value="UniProtKB-SubCell"/>
</dbReference>
<evidence type="ECO:0000259" key="11">
    <source>
        <dbReference type="SMART" id="SM00479"/>
    </source>
</evidence>
<evidence type="ECO:0000256" key="7">
    <source>
        <dbReference type="ARBA" id="ARBA00022839"/>
    </source>
</evidence>
<sequence>MELATLSSNWKQLKKTLKVASPKPDSLKRKRSDAPSAPSKRTKPGKKMDSTVPGTAKKVTRQRAKSTNGPLNVVDSEEPERPATSHGTYPATPDAVENEGVSPTALAGRYIALDCEMVGVGPSPDKTSQVARVSLVNFHGHQLYDSYVQPQEPVTDYRTHITGITAQKLKQALPFDEVQSDVRTLLENRILIGHALKNDFEVLRLTHPRDDIRDTARYPKFRAMSAGRTPSLKKLAKEVLGLEIQTSVHSSVEDARACMLLFRQEKAGFEGQHNHRPKAGKGKSAGKKKKGKK</sequence>
<evidence type="ECO:0000256" key="9">
    <source>
        <dbReference type="ARBA" id="ARBA00025599"/>
    </source>
</evidence>
<comment type="subcellular location">
    <subcellularLocation>
        <location evidence="1">Nucleus</location>
    </subcellularLocation>
</comment>
<dbReference type="PANTHER" id="PTHR12801:SF45">
    <property type="entry name" value="RNA EXONUCLEASE 4"/>
    <property type="match status" value="1"/>
</dbReference>
<feature type="region of interest" description="Disordered" evidence="10">
    <location>
        <begin position="1"/>
        <end position="96"/>
    </location>
</feature>
<feature type="domain" description="Exonuclease" evidence="11">
    <location>
        <begin position="109"/>
        <end position="271"/>
    </location>
</feature>
<evidence type="ECO:0000256" key="10">
    <source>
        <dbReference type="SAM" id="MobiDB-lite"/>
    </source>
</evidence>
<dbReference type="SUPFAM" id="SSF53098">
    <property type="entry name" value="Ribonuclease H-like"/>
    <property type="match status" value="1"/>
</dbReference>
<evidence type="ECO:0000256" key="2">
    <source>
        <dbReference type="ARBA" id="ARBA00010489"/>
    </source>
</evidence>
<name>A0A6G1HKS5_9PEZI</name>
<evidence type="ECO:0000256" key="8">
    <source>
        <dbReference type="ARBA" id="ARBA00023242"/>
    </source>
</evidence>
<dbReference type="AlphaFoldDB" id="A0A6G1HKS5"/>
<dbReference type="InterPro" id="IPR037431">
    <property type="entry name" value="REX4_DEDDh_dom"/>
</dbReference>
<dbReference type="GO" id="GO:0003676">
    <property type="term" value="F:nucleic acid binding"/>
    <property type="evidence" value="ECO:0007669"/>
    <property type="project" value="InterPro"/>
</dbReference>
<keyword evidence="6" id="KW-0378">Hydrolase</keyword>
<proteinExistence type="inferred from homology"/>
<organism evidence="12 13">
    <name type="scientific">Trichodelitschia bisporula</name>
    <dbReference type="NCBI Taxonomy" id="703511"/>
    <lineage>
        <taxon>Eukaryota</taxon>
        <taxon>Fungi</taxon>
        <taxon>Dikarya</taxon>
        <taxon>Ascomycota</taxon>
        <taxon>Pezizomycotina</taxon>
        <taxon>Dothideomycetes</taxon>
        <taxon>Dothideomycetes incertae sedis</taxon>
        <taxon>Phaeotrichales</taxon>
        <taxon>Phaeotrichaceae</taxon>
        <taxon>Trichodelitschia</taxon>
    </lineage>
</organism>
<dbReference type="InterPro" id="IPR047021">
    <property type="entry name" value="REXO1/3/4-like"/>
</dbReference>
<comment type="function">
    <text evidence="9">Exoribonuclease involved in ribosome biosynthesis. Involved in the processing of ITS1, the internal transcribed spacer localized between the 18S and 5.8S rRNAs.</text>
</comment>